<name>A0A1I7Y5Z2_9BILA</name>
<evidence type="ECO:0000256" key="1">
    <source>
        <dbReference type="SAM" id="SignalP"/>
    </source>
</evidence>
<dbReference type="Proteomes" id="UP000095287">
    <property type="component" value="Unplaced"/>
</dbReference>
<dbReference type="WBParaSite" id="L893_g13010.t1">
    <property type="protein sequence ID" value="L893_g13010.t1"/>
    <property type="gene ID" value="L893_g13010"/>
</dbReference>
<evidence type="ECO:0000313" key="2">
    <source>
        <dbReference type="Proteomes" id="UP000095287"/>
    </source>
</evidence>
<feature type="signal peptide" evidence="1">
    <location>
        <begin position="1"/>
        <end position="19"/>
    </location>
</feature>
<keyword evidence="2" id="KW-1185">Reference proteome</keyword>
<dbReference type="AlphaFoldDB" id="A0A1I7Y5Z2"/>
<organism evidence="2 3">
    <name type="scientific">Steinernema glaseri</name>
    <dbReference type="NCBI Taxonomy" id="37863"/>
    <lineage>
        <taxon>Eukaryota</taxon>
        <taxon>Metazoa</taxon>
        <taxon>Ecdysozoa</taxon>
        <taxon>Nematoda</taxon>
        <taxon>Chromadorea</taxon>
        <taxon>Rhabditida</taxon>
        <taxon>Tylenchina</taxon>
        <taxon>Panagrolaimomorpha</taxon>
        <taxon>Strongyloidoidea</taxon>
        <taxon>Steinernematidae</taxon>
        <taxon>Steinernema</taxon>
    </lineage>
</organism>
<evidence type="ECO:0000313" key="3">
    <source>
        <dbReference type="WBParaSite" id="L893_g13010.t1"/>
    </source>
</evidence>
<sequence length="129" mass="14848">MRFLSPLFSIAFLIIAVQCGPAALLQKRWAALSYGGEKYQFKQADEPMDPYAGTAYAGQDIPFRKDDPIYRQYYDQPNPYAVNPGNQQVFQTTATPINQYLMRDQPQQNGPYMYYPYRTPTNGITSRQQ</sequence>
<protein>
    <submittedName>
        <fullName evidence="3">Uncharacterized protein</fullName>
    </submittedName>
</protein>
<keyword evidence="1" id="KW-0732">Signal</keyword>
<proteinExistence type="predicted"/>
<accession>A0A1I7Y5Z2</accession>
<feature type="chain" id="PRO_5009311740" evidence="1">
    <location>
        <begin position="20"/>
        <end position="129"/>
    </location>
</feature>
<reference evidence="3" key="1">
    <citation type="submission" date="2016-11" db="UniProtKB">
        <authorList>
            <consortium name="WormBaseParasite"/>
        </authorList>
    </citation>
    <scope>IDENTIFICATION</scope>
</reference>